<organism evidence="1 2">
    <name type="scientific">Acidianus sulfidivorans JP7</name>
    <dbReference type="NCBI Taxonomy" id="619593"/>
    <lineage>
        <taxon>Archaea</taxon>
        <taxon>Thermoproteota</taxon>
        <taxon>Thermoprotei</taxon>
        <taxon>Sulfolobales</taxon>
        <taxon>Sulfolobaceae</taxon>
        <taxon>Acidianus</taxon>
    </lineage>
</organism>
<sequence>MVLVYEWYKKGTINASYFYVKEGDEFIPISKLPNVKLDRIEDHGGGDKAYVWDVPANELIGREGFVIDFYYSDRYYIEDEKGNIIKPNGPLIIYFKIHNICDTVLDSSTMIQENLYGIQYCYETEVLTLEEFRKKGIKFKILDGEG</sequence>
<name>A0A2U9IQ43_9CREN</name>
<dbReference type="KEGG" id="asul:DFR86_11705"/>
<protein>
    <submittedName>
        <fullName evidence="1">Uncharacterized protein</fullName>
    </submittedName>
</protein>
<evidence type="ECO:0000313" key="2">
    <source>
        <dbReference type="Proteomes" id="UP000248410"/>
    </source>
</evidence>
<dbReference type="Proteomes" id="UP000248410">
    <property type="component" value="Chromosome"/>
</dbReference>
<dbReference type="RefSeq" id="WP_110381025.1">
    <property type="nucleotide sequence ID" value="NZ_CP029288.2"/>
</dbReference>
<keyword evidence="2" id="KW-1185">Reference proteome</keyword>
<gene>
    <name evidence="1" type="ORF">DFR86_11705</name>
</gene>
<proteinExistence type="predicted"/>
<accession>A0A2U9IQ43</accession>
<dbReference type="AlphaFoldDB" id="A0A2U9IQ43"/>
<reference evidence="1 2" key="1">
    <citation type="submission" date="2018-05" db="EMBL/GenBank/DDBJ databases">
        <title>Complete Genome Sequences of Extremely Thermoacidophilic, Metal-Mobilizing Type-Strain Members of the Archaeal Family Sulfolobaceae: Acidianus brierleyi DSM-1651T, Acidianus sulfidivorans DSM-18786T, Metallosphaera hakonensis DSM-7519T, and Metallosphaera prunae DSM-10039T.</title>
        <authorList>
            <person name="Counts J.A."/>
            <person name="Kelly R.M."/>
        </authorList>
    </citation>
    <scope>NUCLEOTIDE SEQUENCE [LARGE SCALE GENOMIC DNA]</scope>
    <source>
        <strain evidence="1 2">JP7</strain>
    </source>
</reference>
<dbReference type="EMBL" id="CP029288">
    <property type="protein sequence ID" value="AWR98135.1"/>
    <property type="molecule type" value="Genomic_DNA"/>
</dbReference>
<evidence type="ECO:0000313" key="1">
    <source>
        <dbReference type="EMBL" id="AWR98135.1"/>
    </source>
</evidence>
<dbReference type="GeneID" id="36838644"/>